<proteinExistence type="predicted"/>
<evidence type="ECO:0000313" key="1">
    <source>
        <dbReference type="EMBL" id="KAK9309482.1"/>
    </source>
</evidence>
<evidence type="ECO:0000313" key="2">
    <source>
        <dbReference type="Proteomes" id="UP001432146"/>
    </source>
</evidence>
<dbReference type="Proteomes" id="UP001432146">
    <property type="component" value="Unassembled WGS sequence"/>
</dbReference>
<organism evidence="1 2">
    <name type="scientific">Tetragonisca angustula</name>
    <dbReference type="NCBI Taxonomy" id="166442"/>
    <lineage>
        <taxon>Eukaryota</taxon>
        <taxon>Metazoa</taxon>
        <taxon>Ecdysozoa</taxon>
        <taxon>Arthropoda</taxon>
        <taxon>Hexapoda</taxon>
        <taxon>Insecta</taxon>
        <taxon>Pterygota</taxon>
        <taxon>Neoptera</taxon>
        <taxon>Endopterygota</taxon>
        <taxon>Hymenoptera</taxon>
        <taxon>Apocrita</taxon>
        <taxon>Aculeata</taxon>
        <taxon>Apoidea</taxon>
        <taxon>Anthophila</taxon>
        <taxon>Apidae</taxon>
        <taxon>Tetragonisca</taxon>
    </lineage>
</organism>
<comment type="caution">
    <text evidence="1">The sequence shown here is derived from an EMBL/GenBank/DDBJ whole genome shotgun (WGS) entry which is preliminary data.</text>
</comment>
<name>A0AAW1AHR3_9HYME</name>
<protein>
    <submittedName>
        <fullName evidence="1">Uncharacterized protein</fullName>
    </submittedName>
</protein>
<keyword evidence="2" id="KW-1185">Reference proteome</keyword>
<reference evidence="1 2" key="1">
    <citation type="submission" date="2024-05" db="EMBL/GenBank/DDBJ databases">
        <title>The nuclear and mitochondrial genome assemblies of Tetragonisca angustula (Apidae: Meliponini), a tiny yet remarkable pollinator in the Neotropics.</title>
        <authorList>
            <person name="Ferrari R."/>
            <person name="Ricardo P.C."/>
            <person name="Dias F.C."/>
            <person name="Araujo N.S."/>
            <person name="Soares D.O."/>
            <person name="Zhou Q.-S."/>
            <person name="Zhu C.-D."/>
            <person name="Coutinho L."/>
            <person name="Airas M.C."/>
            <person name="Batista T.M."/>
        </authorList>
    </citation>
    <scope>NUCLEOTIDE SEQUENCE [LARGE SCALE GENOMIC DNA]</scope>
    <source>
        <strain evidence="1">ASF017062</strain>
        <tissue evidence="1">Abdomen</tissue>
    </source>
</reference>
<gene>
    <name evidence="1" type="ORF">QLX08_000952</name>
</gene>
<accession>A0AAW1AHR3</accession>
<dbReference type="EMBL" id="JAWNGG020000011">
    <property type="protein sequence ID" value="KAK9309482.1"/>
    <property type="molecule type" value="Genomic_DNA"/>
</dbReference>
<sequence>MLRNVAKPRVDFDFTVCTITERQSQLLLYETGIAWEKHDMPKLCAVIPSETQVETIKYQGEVHEDKRPMTGRLL</sequence>
<dbReference type="AlphaFoldDB" id="A0AAW1AHR3"/>